<dbReference type="Gene3D" id="3.40.190.10">
    <property type="entry name" value="Periplasmic binding protein-like II"/>
    <property type="match status" value="2"/>
</dbReference>
<dbReference type="SUPFAM" id="SSF53850">
    <property type="entry name" value="Periplasmic binding protein-like II"/>
    <property type="match status" value="1"/>
</dbReference>
<dbReference type="Pfam" id="PF13416">
    <property type="entry name" value="SBP_bac_8"/>
    <property type="match status" value="1"/>
</dbReference>
<evidence type="ECO:0000313" key="3">
    <source>
        <dbReference type="EMBL" id="KNF09668.1"/>
    </source>
</evidence>
<dbReference type="GO" id="GO:0030288">
    <property type="term" value="C:outer membrane-bounded periplasmic space"/>
    <property type="evidence" value="ECO:0007669"/>
    <property type="project" value="TreeGrafter"/>
</dbReference>
<dbReference type="CDD" id="cd13589">
    <property type="entry name" value="PBP2_polyamine_RpCGA009"/>
    <property type="match status" value="1"/>
</dbReference>
<reference evidence="4" key="1">
    <citation type="submission" date="2015-07" db="EMBL/GenBank/DDBJ databases">
        <title>Draft genome sequence of the purine-degrading Gottschalkia purinilyticum DSM 1384 (formerly Clostridium purinilyticum).</title>
        <authorList>
            <person name="Poehlein A."/>
            <person name="Schiel-Bengelsdorf B."/>
            <person name="Bengelsdorf F.R."/>
            <person name="Daniel R."/>
            <person name="Duerre P."/>
        </authorList>
    </citation>
    <scope>NUCLEOTIDE SEQUENCE [LARGE SCALE GENOMIC DNA]</scope>
    <source>
        <strain evidence="4">DSM 1384</strain>
    </source>
</reference>
<feature type="signal peptide" evidence="2">
    <location>
        <begin position="1"/>
        <end position="24"/>
    </location>
</feature>
<comment type="caution">
    <text evidence="3">The sequence shown here is derived from an EMBL/GenBank/DDBJ whole genome shotgun (WGS) entry which is preliminary data.</text>
</comment>
<dbReference type="PROSITE" id="PS51257">
    <property type="entry name" value="PROKAR_LIPOPROTEIN"/>
    <property type="match status" value="1"/>
</dbReference>
<dbReference type="PATRIC" id="fig|1503.3.peg.1616"/>
<proteinExistence type="predicted"/>
<feature type="chain" id="PRO_5005551141" evidence="2">
    <location>
        <begin position="25"/>
        <end position="346"/>
    </location>
</feature>
<dbReference type="RefSeq" id="WP_050354061.1">
    <property type="nucleotide sequence ID" value="NZ_LGSS01000002.1"/>
</dbReference>
<dbReference type="InterPro" id="IPR006059">
    <property type="entry name" value="SBP"/>
</dbReference>
<keyword evidence="4" id="KW-1185">Reference proteome</keyword>
<name>A0A0L0WDW4_GOTPU</name>
<organism evidence="3 4">
    <name type="scientific">Gottschalkia purinilytica</name>
    <name type="common">Clostridium purinilyticum</name>
    <dbReference type="NCBI Taxonomy" id="1503"/>
    <lineage>
        <taxon>Bacteria</taxon>
        <taxon>Bacillati</taxon>
        <taxon>Bacillota</taxon>
        <taxon>Tissierellia</taxon>
        <taxon>Tissierellales</taxon>
        <taxon>Gottschalkiaceae</taxon>
        <taxon>Gottschalkia</taxon>
    </lineage>
</organism>
<evidence type="ECO:0000313" key="4">
    <source>
        <dbReference type="Proteomes" id="UP000037267"/>
    </source>
</evidence>
<accession>A0A0L0WDW4</accession>
<protein>
    <submittedName>
        <fullName evidence="3">Spermidine/putrescine-binding periplasmic protein</fullName>
    </submittedName>
</protein>
<dbReference type="EMBL" id="LGSS01000002">
    <property type="protein sequence ID" value="KNF09668.1"/>
    <property type="molecule type" value="Genomic_DNA"/>
</dbReference>
<dbReference type="AlphaFoldDB" id="A0A0L0WDW4"/>
<keyword evidence="1 2" id="KW-0732">Signal</keyword>
<dbReference type="PANTHER" id="PTHR30006:SF2">
    <property type="entry name" value="ABC TRANSPORTER SUBSTRATE-BINDING PROTEIN"/>
    <property type="match status" value="1"/>
</dbReference>
<dbReference type="Proteomes" id="UP000037267">
    <property type="component" value="Unassembled WGS sequence"/>
</dbReference>
<sequence length="346" mass="39405">MKKKTSLILLASLILTLGLSGCQSKGGQVINDKNKETLVVSMFEFNEELFKKNVIKPFEEKHNVKIVVELGNNLKRLEKLKIDKSKVDVVLFTDYVAMQAIEEGLIEKMDRKNIPNIENLYEMFKFPLGKDYGPSYGIASYGLIYNSDKVKEPITSWGDLWKPELKGKVSLSDISISGGKFLLLIAAEQAGVDIKKDEDKVFEKIKELTENKPKFHVKAVEAINQFSIGGTDVMDTYSFEVETIKDNIPTAKWVQPEEGTYPLMETINIVKGTKNKKLAEKFIDWMLSEEVQKSLALDKINSPTNKNVNLTDKESENLVYGEEAINNLKTVDWEYVNKSMKRWTER</sequence>
<dbReference type="GO" id="GO:0030975">
    <property type="term" value="F:thiamine binding"/>
    <property type="evidence" value="ECO:0007669"/>
    <property type="project" value="TreeGrafter"/>
</dbReference>
<dbReference type="OrthoDB" id="179400at2"/>
<dbReference type="GO" id="GO:0030976">
    <property type="term" value="F:thiamine pyrophosphate binding"/>
    <property type="evidence" value="ECO:0007669"/>
    <property type="project" value="TreeGrafter"/>
</dbReference>
<dbReference type="GO" id="GO:0015888">
    <property type="term" value="P:thiamine transport"/>
    <property type="evidence" value="ECO:0007669"/>
    <property type="project" value="TreeGrafter"/>
</dbReference>
<evidence type="ECO:0000256" key="1">
    <source>
        <dbReference type="ARBA" id="ARBA00022729"/>
    </source>
</evidence>
<dbReference type="PANTHER" id="PTHR30006">
    <property type="entry name" value="THIAMINE-BINDING PERIPLASMIC PROTEIN-RELATED"/>
    <property type="match status" value="1"/>
</dbReference>
<gene>
    <name evidence="3" type="ORF">CLPU_2c01190</name>
</gene>
<dbReference type="STRING" id="1503.CLPU_2c01190"/>
<evidence type="ECO:0000256" key="2">
    <source>
        <dbReference type="SAM" id="SignalP"/>
    </source>
</evidence>